<dbReference type="GeneID" id="95980381"/>
<feature type="compositionally biased region" description="Polar residues" evidence="1">
    <location>
        <begin position="705"/>
        <end position="732"/>
    </location>
</feature>
<name>A0ABR3PAZ8_9PEZI</name>
<feature type="compositionally biased region" description="Basic and acidic residues" evidence="1">
    <location>
        <begin position="241"/>
        <end position="251"/>
    </location>
</feature>
<reference evidence="2 3" key="1">
    <citation type="submission" date="2024-07" db="EMBL/GenBank/DDBJ databases">
        <title>Draft sequence of the Neodothiora populina.</title>
        <authorList>
            <person name="Drown D.D."/>
            <person name="Schuette U.S."/>
            <person name="Buechlein A.B."/>
            <person name="Rusch D.R."/>
            <person name="Winton L.W."/>
            <person name="Adams G.A."/>
        </authorList>
    </citation>
    <scope>NUCLEOTIDE SEQUENCE [LARGE SCALE GENOMIC DNA]</scope>
    <source>
        <strain evidence="2 3">CPC 39397</strain>
    </source>
</reference>
<organism evidence="2 3">
    <name type="scientific">Neodothiora populina</name>
    <dbReference type="NCBI Taxonomy" id="2781224"/>
    <lineage>
        <taxon>Eukaryota</taxon>
        <taxon>Fungi</taxon>
        <taxon>Dikarya</taxon>
        <taxon>Ascomycota</taxon>
        <taxon>Pezizomycotina</taxon>
        <taxon>Dothideomycetes</taxon>
        <taxon>Dothideomycetidae</taxon>
        <taxon>Dothideales</taxon>
        <taxon>Dothioraceae</taxon>
        <taxon>Neodothiora</taxon>
    </lineage>
</organism>
<comment type="caution">
    <text evidence="2">The sequence shown here is derived from an EMBL/GenBank/DDBJ whole genome shotgun (WGS) entry which is preliminary data.</text>
</comment>
<protein>
    <submittedName>
        <fullName evidence="2">Uncharacterized protein</fullName>
    </submittedName>
</protein>
<feature type="region of interest" description="Disordered" evidence="1">
    <location>
        <begin position="705"/>
        <end position="735"/>
    </location>
</feature>
<feature type="region of interest" description="Disordered" evidence="1">
    <location>
        <begin position="1"/>
        <end position="57"/>
    </location>
</feature>
<feature type="region of interest" description="Disordered" evidence="1">
    <location>
        <begin position="304"/>
        <end position="374"/>
    </location>
</feature>
<keyword evidence="3" id="KW-1185">Reference proteome</keyword>
<accession>A0ABR3PAZ8</accession>
<feature type="region of interest" description="Disordered" evidence="1">
    <location>
        <begin position="241"/>
        <end position="287"/>
    </location>
</feature>
<evidence type="ECO:0000313" key="2">
    <source>
        <dbReference type="EMBL" id="KAL1303271.1"/>
    </source>
</evidence>
<evidence type="ECO:0000313" key="3">
    <source>
        <dbReference type="Proteomes" id="UP001562354"/>
    </source>
</evidence>
<dbReference type="EMBL" id="JBFMKM010000010">
    <property type="protein sequence ID" value="KAL1303271.1"/>
    <property type="molecule type" value="Genomic_DNA"/>
</dbReference>
<feature type="region of interest" description="Disordered" evidence="1">
    <location>
        <begin position="825"/>
        <end position="855"/>
    </location>
</feature>
<sequence length="1211" mass="132877">MDSRKDLVNAVPTFGERSSRSRNAPPQANSLPSSSEKGSSATPSSNPPTPSDVGYSHMARGPIIVDTTVAVPSDKHTEPHGFPNYLTYAEETGQIFELDAADAAQERGCLVQRIKCILEDKVQPKSPSAGALISRQASGNVKPMYAALGDENSKLSENPATSISPNVIRQHQALQPIELPAFRTSVDAPIDLEPSANLTYALSKTNTVPASAHVTGISEAVQSENLSVALPEVRRLDLESEARECEEDNRTDGGQLPTRHVSRPSQKVPKVAEDHVEGTTSDWAISGDIIAPGQSNIADGLAETDHHDQSQTSLDGPVSPLGPGERATRDSLVSPFVSQTDPVLAMSDDPRLSGSLPEERAATPSPRSRPLSEQWNSELSIQRFSLPYDLSLLNDQDTGSEIVTDVAVRMSVPSTADHGKPRMIGLATNVDFLPRRAEDATERLIDLNSTRESLFRVEKISPLQIRKCDAPIVNQDNPRSTDLSSFIRRSFPRRQSIWPNDHTDPTRTLKDLRNADLRYPGMSSSPGHLPGLKEDSQEDISIKGHRSSSSGLGLTMPSLIHPKQSLETSRRVEGLSPASYLPARAPRMTLAELRNIPSLNFSRLDLIGKLNDALVSCTSETTDIARGRKSASIHCPFPLRPSSTEALRERYASFFDKPDDFQVPEQFYGDPSESEDAAIDVAKESSGFMDCESSDLLAHYEVTNSAGHTERPSSLNGARSQSIWTRNSSSRPMSGPLSADELLSLTRDANRLSVPSVAALSERLSAWLPSIKHLTFGSAIANDQAVRETLDEIHFLGNPPDSEGLARSSTGLRQLAAMAEDIVTNGTHDSTALERKRTPKTSQELPPLPEDIEGLPYSDIEQDANTTTLGTSTKSACSVSELQSRKSALLRVRSLNGIDNEMHYGYPASADITPMGPITHHSRPWNLDENYPWNSKTLDIDIDFPDPILRRNTSASTILRRSRISYEERGDNTNVEDTCGTARASSSLASRLPIWHEASTMAEPAIETRGVSKSSLIGSISRKIGLTSYRTKSGLRISIVPETSNKAGDRYRSTALIPHIALNLDEVCSFFSDSTSNSSEKRRSFRKHINALRSRLPGGFPNLSTSRLHSLDAERTRSLDYRARFSQTACSASLFDDRFSEREHQPTYEGFVGMGKVEFRVKRVTERLKLVLWKTGHMIRTLSHKRDPAIVRSHKERERAQWLDDSSYSGT</sequence>
<evidence type="ECO:0000256" key="1">
    <source>
        <dbReference type="SAM" id="MobiDB-lite"/>
    </source>
</evidence>
<gene>
    <name evidence="2" type="ORF">AAFC00_006682</name>
</gene>
<proteinExistence type="predicted"/>
<feature type="compositionally biased region" description="Polar residues" evidence="1">
    <location>
        <begin position="21"/>
        <end position="38"/>
    </location>
</feature>
<dbReference type="RefSeq" id="XP_069199546.1">
    <property type="nucleotide sequence ID" value="XM_069346670.1"/>
</dbReference>
<dbReference type="Proteomes" id="UP001562354">
    <property type="component" value="Unassembled WGS sequence"/>
</dbReference>